<comment type="caution">
    <text evidence="1">The sequence shown here is derived from an EMBL/GenBank/DDBJ whole genome shotgun (WGS) entry which is preliminary data.</text>
</comment>
<proteinExistence type="predicted"/>
<organism evidence="1 2">
    <name type="scientific">Entomophthora muscae</name>
    <dbReference type="NCBI Taxonomy" id="34485"/>
    <lineage>
        <taxon>Eukaryota</taxon>
        <taxon>Fungi</taxon>
        <taxon>Fungi incertae sedis</taxon>
        <taxon>Zoopagomycota</taxon>
        <taxon>Entomophthoromycotina</taxon>
        <taxon>Entomophthoromycetes</taxon>
        <taxon>Entomophthorales</taxon>
        <taxon>Entomophthoraceae</taxon>
        <taxon>Entomophthora</taxon>
    </lineage>
</organism>
<reference evidence="1" key="1">
    <citation type="submission" date="2022-04" db="EMBL/GenBank/DDBJ databases">
        <title>Genome of the entomopathogenic fungus Entomophthora muscae.</title>
        <authorList>
            <person name="Elya C."/>
            <person name="Lovett B.R."/>
            <person name="Lee E."/>
            <person name="Macias A.M."/>
            <person name="Hajek A.E."/>
            <person name="De Bivort B.L."/>
            <person name="Kasson M.T."/>
            <person name="De Fine Licht H.H."/>
            <person name="Stajich J.E."/>
        </authorList>
    </citation>
    <scope>NUCLEOTIDE SEQUENCE</scope>
    <source>
        <strain evidence="1">Berkeley</strain>
    </source>
</reference>
<accession>A0ACC2RQY2</accession>
<evidence type="ECO:0000313" key="1">
    <source>
        <dbReference type="EMBL" id="KAJ9052448.1"/>
    </source>
</evidence>
<dbReference type="Proteomes" id="UP001165960">
    <property type="component" value="Unassembled WGS sequence"/>
</dbReference>
<protein>
    <submittedName>
        <fullName evidence="1">Uncharacterized protein</fullName>
    </submittedName>
</protein>
<evidence type="ECO:0000313" key="2">
    <source>
        <dbReference type="Proteomes" id="UP001165960"/>
    </source>
</evidence>
<gene>
    <name evidence="1" type="ORF">DSO57_1034051</name>
</gene>
<keyword evidence="2" id="KW-1185">Reference proteome</keyword>
<name>A0ACC2RQY2_9FUNG</name>
<dbReference type="EMBL" id="QTSX02006667">
    <property type="protein sequence ID" value="KAJ9052448.1"/>
    <property type="molecule type" value="Genomic_DNA"/>
</dbReference>
<sequence>MRSVAFEIGGSTLPVFETRQGICMMSFAKFAFILFSRSSMDFDKLNPFSSCDVADALRKLGKKDFFIPDLSSFAASSGEFKFIGSAYTIKVEDVKQRGLPFYEDNFHWLDKASSHNVVILSGPKGAPNAVFGGLMGARAKHLGVQGVVVGGRIRDTSELKSFGLNVVAYGKSAMGAGGFTQVTGVNVPIEFPTASPKVSQVKVVPGDIVVADQDGVVIVPLDCIDEVEKICKHIVEVDGKCMEDIISGKTIFEAFKAHRS</sequence>